<keyword evidence="3" id="KW-1185">Reference proteome</keyword>
<evidence type="ECO:0000313" key="2">
    <source>
        <dbReference type="EMBL" id="QJD90188.1"/>
    </source>
</evidence>
<organism evidence="2 3">
    <name type="scientific">Duganella dendranthematis</name>
    <dbReference type="NCBI Taxonomy" id="2728021"/>
    <lineage>
        <taxon>Bacteria</taxon>
        <taxon>Pseudomonadati</taxon>
        <taxon>Pseudomonadota</taxon>
        <taxon>Betaproteobacteria</taxon>
        <taxon>Burkholderiales</taxon>
        <taxon>Oxalobacteraceae</taxon>
        <taxon>Telluria group</taxon>
        <taxon>Duganella</taxon>
    </lineage>
</organism>
<evidence type="ECO:0008006" key="4">
    <source>
        <dbReference type="Google" id="ProtNLM"/>
    </source>
</evidence>
<feature type="region of interest" description="Disordered" evidence="1">
    <location>
        <begin position="1"/>
        <end position="34"/>
    </location>
</feature>
<accession>A0ABX6M7A1</accession>
<protein>
    <recommendedName>
        <fullName evidence="4">TIGR03067 domain-containing protein</fullName>
    </recommendedName>
</protein>
<dbReference type="RefSeq" id="WP_169112016.1">
    <property type="nucleotide sequence ID" value="NZ_CP051684.1"/>
</dbReference>
<sequence length="149" mass="16674">MQLASAADAETATPHFLDGNWEGTLNWAPPPTEHNEPAGMKVRLHLYGEKAEVFTLGEDRRWKEIKPGKFKAVQYNFDAVIFAIDSSQGDCWDETWSFATALDNSNRLITRFSRVVSNVRCMKPDYESFGAQAAGLMTQQPAESAYTAH</sequence>
<evidence type="ECO:0000313" key="3">
    <source>
        <dbReference type="Proteomes" id="UP000503117"/>
    </source>
</evidence>
<dbReference type="Proteomes" id="UP000503117">
    <property type="component" value="Chromosome"/>
</dbReference>
<gene>
    <name evidence="2" type="ORF">HH213_08830</name>
</gene>
<name>A0ABX6M7A1_9BURK</name>
<reference evidence="2 3" key="1">
    <citation type="submission" date="2020-04" db="EMBL/GenBank/DDBJ databases">
        <title>Genome sequencing of novel species.</title>
        <authorList>
            <person name="Heo J."/>
            <person name="Kim S.-J."/>
            <person name="Kim J.-S."/>
            <person name="Hong S.-B."/>
            <person name="Kwon S.-W."/>
        </authorList>
    </citation>
    <scope>NUCLEOTIDE SEQUENCE [LARGE SCALE GENOMIC DNA]</scope>
    <source>
        <strain evidence="2 3">AF9R3</strain>
    </source>
</reference>
<proteinExistence type="predicted"/>
<dbReference type="EMBL" id="CP051684">
    <property type="protein sequence ID" value="QJD90188.1"/>
    <property type="molecule type" value="Genomic_DNA"/>
</dbReference>
<evidence type="ECO:0000256" key="1">
    <source>
        <dbReference type="SAM" id="MobiDB-lite"/>
    </source>
</evidence>